<dbReference type="Pfam" id="PF12973">
    <property type="entry name" value="Cupin_7"/>
    <property type="match status" value="2"/>
</dbReference>
<name>A0A4R5LRB2_9GAMM</name>
<feature type="domain" description="ChrR-like cupin" evidence="1">
    <location>
        <begin position="8"/>
        <end position="110"/>
    </location>
</feature>
<keyword evidence="3" id="KW-1185">Reference proteome</keyword>
<reference evidence="2 3" key="1">
    <citation type="submission" date="2019-03" db="EMBL/GenBank/DDBJ databases">
        <title>Seongchinamella monodicae gen. nov., sp. nov., a novel member of the Gammaproteobacteria isolated from a tidal mudflat of beach.</title>
        <authorList>
            <person name="Yang H.G."/>
            <person name="Kang J.W."/>
            <person name="Lee S.D."/>
        </authorList>
    </citation>
    <scope>NUCLEOTIDE SEQUENCE [LARGE SCALE GENOMIC DNA]</scope>
    <source>
        <strain evidence="2 3">GH4-78</strain>
    </source>
</reference>
<proteinExistence type="predicted"/>
<organism evidence="2 3">
    <name type="scientific">Seongchinamella unica</name>
    <dbReference type="NCBI Taxonomy" id="2547392"/>
    <lineage>
        <taxon>Bacteria</taxon>
        <taxon>Pseudomonadati</taxon>
        <taxon>Pseudomonadota</taxon>
        <taxon>Gammaproteobacteria</taxon>
        <taxon>Cellvibrionales</taxon>
        <taxon>Halieaceae</taxon>
        <taxon>Seongchinamella</taxon>
    </lineage>
</organism>
<protein>
    <submittedName>
        <fullName evidence="2">Cupin</fullName>
    </submittedName>
</protein>
<accession>A0A4R5LRB2</accession>
<dbReference type="InterPro" id="IPR011051">
    <property type="entry name" value="RmlC_Cupin_sf"/>
</dbReference>
<evidence type="ECO:0000313" key="2">
    <source>
        <dbReference type="EMBL" id="TDG13399.1"/>
    </source>
</evidence>
<dbReference type="EMBL" id="SMSE01000002">
    <property type="protein sequence ID" value="TDG13399.1"/>
    <property type="molecule type" value="Genomic_DNA"/>
</dbReference>
<evidence type="ECO:0000313" key="3">
    <source>
        <dbReference type="Proteomes" id="UP000295554"/>
    </source>
</evidence>
<dbReference type="InterPro" id="IPR025979">
    <property type="entry name" value="ChrR-like_cupin_dom"/>
</dbReference>
<dbReference type="Gene3D" id="2.60.120.10">
    <property type="entry name" value="Jelly Rolls"/>
    <property type="match status" value="1"/>
</dbReference>
<dbReference type="OrthoDB" id="9801227at2"/>
<dbReference type="SUPFAM" id="SSF51182">
    <property type="entry name" value="RmlC-like cupins"/>
    <property type="match status" value="2"/>
</dbReference>
<dbReference type="InterPro" id="IPR014710">
    <property type="entry name" value="RmlC-like_jellyroll"/>
</dbReference>
<comment type="caution">
    <text evidence="2">The sequence shown here is derived from an EMBL/GenBank/DDBJ whole genome shotgun (WGS) entry which is preliminary data.</text>
</comment>
<dbReference type="Proteomes" id="UP000295554">
    <property type="component" value="Unassembled WGS sequence"/>
</dbReference>
<feature type="domain" description="ChrR-like cupin" evidence="1">
    <location>
        <begin position="116"/>
        <end position="214"/>
    </location>
</feature>
<dbReference type="RefSeq" id="WP_133211333.1">
    <property type="nucleotide sequence ID" value="NZ_SMSE01000002.1"/>
</dbReference>
<evidence type="ECO:0000259" key="1">
    <source>
        <dbReference type="Pfam" id="PF12973"/>
    </source>
</evidence>
<dbReference type="AlphaFoldDB" id="A0A4R5LRB2"/>
<gene>
    <name evidence="2" type="ORF">E2F43_07605</name>
</gene>
<sequence length="219" mass="24982">MLNMDFAQRVVIDTTRLEWQPSPRAGVWRKPLAREEVERGHATSVVRYDPGSRFHAHDHPRGEEILVLEGTFSDETGDYPAGTYFRNPQGFRHAPFSEEGCVILVKLHQFQDGDREHVVVDSTSAEWRPGLGRLQVLPLHEYQGESTALVRWPAGEQFQRHSHFGGEEIFVISGELRDEHGIYPAGSWLRSPHLSEHTPWVDEESLIWVKVGHLHPEAG</sequence>
<dbReference type="CDD" id="cd20303">
    <property type="entry name" value="cupin_ChrR_1"/>
    <property type="match status" value="2"/>
</dbReference>